<organism evidence="2 3">
    <name type="scientific">Rhodococcus opacus (strain B4)</name>
    <dbReference type="NCBI Taxonomy" id="632772"/>
    <lineage>
        <taxon>Bacteria</taxon>
        <taxon>Bacillati</taxon>
        <taxon>Actinomycetota</taxon>
        <taxon>Actinomycetes</taxon>
        <taxon>Mycobacteriales</taxon>
        <taxon>Nocardiaceae</taxon>
        <taxon>Rhodococcus</taxon>
    </lineage>
</organism>
<dbReference type="AlphaFoldDB" id="C1B5Z4"/>
<gene>
    <name evidence="2" type="ordered locus">ROP_71580</name>
</gene>
<dbReference type="Proteomes" id="UP000002212">
    <property type="component" value="Chromosome"/>
</dbReference>
<evidence type="ECO:0000313" key="3">
    <source>
        <dbReference type="Proteomes" id="UP000002212"/>
    </source>
</evidence>
<dbReference type="SUPFAM" id="SSF54427">
    <property type="entry name" value="NTF2-like"/>
    <property type="match status" value="1"/>
</dbReference>
<name>C1B5Z4_RHOOB</name>
<dbReference type="HOGENOM" id="CLU_1407112_0_0_11"/>
<proteinExistence type="predicted"/>
<accession>C1B5Z4</accession>
<dbReference type="Pfam" id="PF12680">
    <property type="entry name" value="SnoaL_2"/>
    <property type="match status" value="1"/>
</dbReference>
<dbReference type="RefSeq" id="WP_015890823.1">
    <property type="nucleotide sequence ID" value="NC_012522.1"/>
</dbReference>
<dbReference type="OrthoDB" id="4713913at2"/>
<reference evidence="2 3" key="1">
    <citation type="submission" date="2009-03" db="EMBL/GenBank/DDBJ databases">
        <title>Comparison of the complete genome sequences of Rhodococcus erythropolis PR4 and Rhodococcus opacus B4.</title>
        <authorList>
            <person name="Takarada H."/>
            <person name="Sekine M."/>
            <person name="Hosoyama A."/>
            <person name="Yamada R."/>
            <person name="Fujisawa T."/>
            <person name="Omata S."/>
            <person name="Shimizu A."/>
            <person name="Tsukatani N."/>
            <person name="Tanikawa S."/>
            <person name="Fujita N."/>
            <person name="Harayama S."/>
        </authorList>
    </citation>
    <scope>NUCLEOTIDE SEQUENCE [LARGE SCALE GENOMIC DNA]</scope>
    <source>
        <strain evidence="2 3">B4</strain>
    </source>
</reference>
<dbReference type="STRING" id="632772.ROP_71580"/>
<feature type="domain" description="SnoaL-like" evidence="1">
    <location>
        <begin position="23"/>
        <end position="110"/>
    </location>
</feature>
<dbReference type="InterPro" id="IPR037401">
    <property type="entry name" value="SnoaL-like"/>
</dbReference>
<dbReference type="Gene3D" id="3.10.450.50">
    <property type="match status" value="1"/>
</dbReference>
<evidence type="ECO:0000313" key="2">
    <source>
        <dbReference type="EMBL" id="BAH55405.1"/>
    </source>
</evidence>
<protein>
    <recommendedName>
        <fullName evidence="1">SnoaL-like domain-containing protein</fullName>
    </recommendedName>
</protein>
<sequence length="194" mass="22326">MTRYDRTEVEGAFRHYFTVGPISENWDAMAQLFTDDGIYRDHFYGMFTGPSEISRYLEGTMGAAPHVYNPLVWYTIDDDRVVYKVVNRADNPEPGAPALGFDSLQVLTYAGRGKWSAQEDWWVMYEMKKFAAEFREASSKFPMPDSPLSRRDWGDWVDWARPAEGHVAHPSWMDRDGFTPISGRADIDFGTRNS</sequence>
<dbReference type="PATRIC" id="fig|632772.20.peg.7470"/>
<dbReference type="EMBL" id="AP011115">
    <property type="protein sequence ID" value="BAH55405.1"/>
    <property type="molecule type" value="Genomic_DNA"/>
</dbReference>
<evidence type="ECO:0000259" key="1">
    <source>
        <dbReference type="Pfam" id="PF12680"/>
    </source>
</evidence>
<dbReference type="KEGG" id="rop:ROP_71580"/>
<dbReference type="InterPro" id="IPR032710">
    <property type="entry name" value="NTF2-like_dom_sf"/>
</dbReference>